<dbReference type="Proteomes" id="UP000198346">
    <property type="component" value="Unassembled WGS sequence"/>
</dbReference>
<dbReference type="RefSeq" id="WP_143265929.1">
    <property type="nucleotide sequence ID" value="NZ_FZQA01000001.1"/>
</dbReference>
<gene>
    <name evidence="3" type="ORF">SAMN06297382_0646</name>
</gene>
<dbReference type="Pfam" id="PF19762">
    <property type="entry name" value="DUF6249"/>
    <property type="match status" value="1"/>
</dbReference>
<dbReference type="OrthoDB" id="5737184at2"/>
<keyword evidence="1" id="KW-1133">Transmembrane helix</keyword>
<dbReference type="EMBL" id="FZQA01000001">
    <property type="protein sequence ID" value="SNT68150.1"/>
    <property type="molecule type" value="Genomic_DNA"/>
</dbReference>
<reference evidence="3 4" key="1">
    <citation type="submission" date="2017-07" db="EMBL/GenBank/DDBJ databases">
        <authorList>
            <person name="Sun Z.S."/>
            <person name="Albrecht U."/>
            <person name="Echele G."/>
            <person name="Lee C.C."/>
        </authorList>
    </citation>
    <scope>NUCLEOTIDE SEQUENCE [LARGE SCALE GENOMIC DNA]</scope>
    <source>
        <strain evidence="3 4">CGMCC 1.12710</strain>
    </source>
</reference>
<feature type="transmembrane region" description="Helical" evidence="1">
    <location>
        <begin position="6"/>
        <end position="25"/>
    </location>
</feature>
<organism evidence="3 4">
    <name type="scientific">Amphiplicatus metriothermophilus</name>
    <dbReference type="NCBI Taxonomy" id="1519374"/>
    <lineage>
        <taxon>Bacteria</taxon>
        <taxon>Pseudomonadati</taxon>
        <taxon>Pseudomonadota</taxon>
        <taxon>Alphaproteobacteria</taxon>
        <taxon>Parvularculales</taxon>
        <taxon>Parvularculaceae</taxon>
        <taxon>Amphiplicatus</taxon>
    </lineage>
</organism>
<keyword evidence="1" id="KW-0812">Transmembrane</keyword>
<sequence length="122" mass="13344">MEVAIIVPLIVFASLVLVIATPFYFRYRNRKVIYEAIKISVEKTGSADPKLIDAITHDRIGPNGDLRRGILLLCLAAAFAAAHFIAPAEDYGFSWLAIALFPGLIGAAYIGFHFLAPREPTV</sequence>
<feature type="transmembrane region" description="Helical" evidence="1">
    <location>
        <begin position="92"/>
        <end position="116"/>
    </location>
</feature>
<protein>
    <recommendedName>
        <fullName evidence="2">DUF6249 domain-containing protein</fullName>
    </recommendedName>
</protein>
<evidence type="ECO:0000259" key="2">
    <source>
        <dbReference type="Pfam" id="PF19762"/>
    </source>
</evidence>
<evidence type="ECO:0000313" key="4">
    <source>
        <dbReference type="Proteomes" id="UP000198346"/>
    </source>
</evidence>
<feature type="domain" description="DUF6249" evidence="2">
    <location>
        <begin position="5"/>
        <end position="115"/>
    </location>
</feature>
<dbReference type="InterPro" id="IPR046216">
    <property type="entry name" value="DUF6249"/>
</dbReference>
<keyword evidence="1" id="KW-0472">Membrane</keyword>
<keyword evidence="4" id="KW-1185">Reference proteome</keyword>
<dbReference type="AlphaFoldDB" id="A0A239PKR6"/>
<feature type="transmembrane region" description="Helical" evidence="1">
    <location>
        <begin position="69"/>
        <end position="86"/>
    </location>
</feature>
<accession>A0A239PKR6</accession>
<proteinExistence type="predicted"/>
<name>A0A239PKR6_9PROT</name>
<evidence type="ECO:0000256" key="1">
    <source>
        <dbReference type="SAM" id="Phobius"/>
    </source>
</evidence>
<evidence type="ECO:0000313" key="3">
    <source>
        <dbReference type="EMBL" id="SNT68150.1"/>
    </source>
</evidence>